<dbReference type="PANTHER" id="PTHR31585">
    <property type="entry name" value="FOLATE-BIOPTERIN TRANSPORTER 1, CHLOROPLASTIC"/>
    <property type="match status" value="1"/>
</dbReference>
<evidence type="ECO:0000256" key="4">
    <source>
        <dbReference type="ARBA" id="ARBA00022692"/>
    </source>
</evidence>
<protein>
    <submittedName>
        <fullName evidence="9">Aste57867_14607 protein</fullName>
    </submittedName>
</protein>
<sequence>MATAAPWTKAKAALLQSHRDDDAKTLQSPCVLEANSAWGSSYDDTDGELGGKTSDGALQPGGAFPLFGRESIGLLCQYAGVGILSGTLPNLVYPIFTRYLQMEGYQIASYVPIINIAWSLKVFAGIASDCFPIYGYKRKSYIVMGWCIALVCCACMALTPFPAPAFANALKGQNLKNLTAFDIEHYTNPHAKDQGSQFVLWSMGATFGFVLADVAADAVMVQHAQREPIHMRGRIQTMIYVVRESFRMIPLVVIGVCLNDFQYGGGFDFSIAPSVIYWLLTGACALALVASFTLLVEAPTPAVPFREYIHGLWDLLHLRVMWQICAFRFIAYFGSQFDATPRPIVASMWLKVQPFPTAMYLIAGSALNALTYYLCGRYGLHWNWRTALIVSSVIAVAMDAAIMLPSIWSSDARQSQHYYLVTMTVEKIPSAVQFIVPSFSSVELADMGNEGAVHGLTTTIANFAAPVCSMLFKTLDGFFDTSLSTMSQDSTYVRWQATYCFLVAYAVKLAWLASLPLLPKQKAHLQLLKRRGRRDSHAGVILVTLFLGLMVFQFLGNVLSIFPSTTCWRIAGGKGLPPGKDTCV</sequence>
<dbReference type="InterPro" id="IPR039309">
    <property type="entry name" value="BT1"/>
</dbReference>
<feature type="transmembrane region" description="Helical" evidence="7">
    <location>
        <begin position="275"/>
        <end position="296"/>
    </location>
</feature>
<dbReference type="InterPro" id="IPR036259">
    <property type="entry name" value="MFS_trans_sf"/>
</dbReference>
<dbReference type="Proteomes" id="UP000332933">
    <property type="component" value="Unassembled WGS sequence"/>
</dbReference>
<dbReference type="EMBL" id="VJMH01005563">
    <property type="protein sequence ID" value="KAF0694525.1"/>
    <property type="molecule type" value="Genomic_DNA"/>
</dbReference>
<feature type="transmembrane region" description="Helical" evidence="7">
    <location>
        <begin position="355"/>
        <end position="375"/>
    </location>
</feature>
<evidence type="ECO:0000256" key="3">
    <source>
        <dbReference type="ARBA" id="ARBA00022448"/>
    </source>
</evidence>
<dbReference type="Pfam" id="PF03092">
    <property type="entry name" value="BT1"/>
    <property type="match status" value="1"/>
</dbReference>
<keyword evidence="4 7" id="KW-0812">Transmembrane</keyword>
<dbReference type="SUPFAM" id="SSF103473">
    <property type="entry name" value="MFS general substrate transporter"/>
    <property type="match status" value="1"/>
</dbReference>
<evidence type="ECO:0000313" key="9">
    <source>
        <dbReference type="EMBL" id="VFT91426.1"/>
    </source>
</evidence>
<evidence type="ECO:0000313" key="8">
    <source>
        <dbReference type="EMBL" id="KAF0694525.1"/>
    </source>
</evidence>
<dbReference type="AlphaFoldDB" id="A0A485L1F7"/>
<comment type="subcellular location">
    <subcellularLocation>
        <location evidence="1">Membrane</location>
        <topology evidence="1">Multi-pass membrane protein</topology>
    </subcellularLocation>
</comment>
<name>A0A485L1F7_9STRA</name>
<feature type="transmembrane region" description="Helical" evidence="7">
    <location>
        <begin position="245"/>
        <end position="263"/>
    </location>
</feature>
<feature type="transmembrane region" description="Helical" evidence="7">
    <location>
        <begin position="316"/>
        <end position="335"/>
    </location>
</feature>
<organism evidence="9 10">
    <name type="scientific">Aphanomyces stellatus</name>
    <dbReference type="NCBI Taxonomy" id="120398"/>
    <lineage>
        <taxon>Eukaryota</taxon>
        <taxon>Sar</taxon>
        <taxon>Stramenopiles</taxon>
        <taxon>Oomycota</taxon>
        <taxon>Saprolegniomycetes</taxon>
        <taxon>Saprolegniales</taxon>
        <taxon>Verrucalvaceae</taxon>
        <taxon>Aphanomyces</taxon>
    </lineage>
</organism>
<dbReference type="OrthoDB" id="73157at2759"/>
<evidence type="ECO:0000256" key="2">
    <source>
        <dbReference type="ARBA" id="ARBA00007015"/>
    </source>
</evidence>
<feature type="transmembrane region" description="Helical" evidence="7">
    <location>
        <begin position="539"/>
        <end position="562"/>
    </location>
</feature>
<reference evidence="9 10" key="1">
    <citation type="submission" date="2019-03" db="EMBL/GenBank/DDBJ databases">
        <authorList>
            <person name="Gaulin E."/>
            <person name="Dumas B."/>
        </authorList>
    </citation>
    <scope>NUCLEOTIDE SEQUENCE [LARGE SCALE GENOMIC DNA]</scope>
    <source>
        <strain evidence="9">CBS 568.67</strain>
    </source>
</reference>
<accession>A0A485L1F7</accession>
<feature type="transmembrane region" description="Helical" evidence="7">
    <location>
        <begin position="387"/>
        <end position="408"/>
    </location>
</feature>
<reference evidence="8" key="2">
    <citation type="submission" date="2019-06" db="EMBL/GenBank/DDBJ databases">
        <title>Genomics analysis of Aphanomyces spp. identifies a new class of oomycete effector associated with host adaptation.</title>
        <authorList>
            <person name="Gaulin E."/>
        </authorList>
    </citation>
    <scope>NUCLEOTIDE SEQUENCE</scope>
    <source>
        <strain evidence="8">CBS 578.67</strain>
    </source>
</reference>
<proteinExistence type="inferred from homology"/>
<evidence type="ECO:0000256" key="5">
    <source>
        <dbReference type="ARBA" id="ARBA00022989"/>
    </source>
</evidence>
<keyword evidence="10" id="KW-1185">Reference proteome</keyword>
<evidence type="ECO:0000256" key="7">
    <source>
        <dbReference type="SAM" id="Phobius"/>
    </source>
</evidence>
<evidence type="ECO:0000256" key="6">
    <source>
        <dbReference type="ARBA" id="ARBA00023136"/>
    </source>
</evidence>
<keyword evidence="3" id="KW-0813">Transport</keyword>
<feature type="transmembrane region" description="Helical" evidence="7">
    <location>
        <begin position="198"/>
        <end position="224"/>
    </location>
</feature>
<evidence type="ECO:0000256" key="1">
    <source>
        <dbReference type="ARBA" id="ARBA00004141"/>
    </source>
</evidence>
<dbReference type="EMBL" id="CAADRA010005584">
    <property type="protein sequence ID" value="VFT91426.1"/>
    <property type="molecule type" value="Genomic_DNA"/>
</dbReference>
<evidence type="ECO:0000313" key="10">
    <source>
        <dbReference type="Proteomes" id="UP000332933"/>
    </source>
</evidence>
<feature type="transmembrane region" description="Helical" evidence="7">
    <location>
        <begin position="141"/>
        <end position="161"/>
    </location>
</feature>
<keyword evidence="5 7" id="KW-1133">Transmembrane helix</keyword>
<gene>
    <name evidence="9" type="primary">Aste57867_14607</name>
    <name evidence="8" type="ORF">As57867_014553</name>
    <name evidence="9" type="ORF">ASTE57867_14607</name>
</gene>
<dbReference type="PANTHER" id="PTHR31585:SF5">
    <property type="entry name" value="RNA-BINDING S4 DOMAIN-CONTAINING PROTEIN"/>
    <property type="match status" value="1"/>
</dbReference>
<keyword evidence="6 7" id="KW-0472">Membrane</keyword>
<comment type="similarity">
    <text evidence="2">Belongs to the major facilitator superfamily. Folate-biopterin transporter (TC 2.A.71) family.</text>
</comment>
<feature type="transmembrane region" description="Helical" evidence="7">
    <location>
        <begin position="496"/>
        <end position="518"/>
    </location>
</feature>
<dbReference type="GO" id="GO:0016020">
    <property type="term" value="C:membrane"/>
    <property type="evidence" value="ECO:0007669"/>
    <property type="project" value="UniProtKB-SubCell"/>
</dbReference>